<proteinExistence type="predicted"/>
<evidence type="ECO:0000256" key="2">
    <source>
        <dbReference type="SAM" id="SignalP"/>
    </source>
</evidence>
<dbReference type="InterPro" id="IPR019734">
    <property type="entry name" value="TPR_rpt"/>
</dbReference>
<dbReference type="InterPro" id="IPR029063">
    <property type="entry name" value="SAM-dependent_MTases_sf"/>
</dbReference>
<dbReference type="InterPro" id="IPR011990">
    <property type="entry name" value="TPR-like_helical_dom_sf"/>
</dbReference>
<evidence type="ECO:0000313" key="4">
    <source>
        <dbReference type="Proteomes" id="UP001295423"/>
    </source>
</evidence>
<dbReference type="Gene3D" id="3.40.50.150">
    <property type="entry name" value="Vaccinia Virus protein VP39"/>
    <property type="match status" value="1"/>
</dbReference>
<keyword evidence="4" id="KW-1185">Reference proteome</keyword>
<keyword evidence="1" id="KW-0802">TPR repeat</keyword>
<evidence type="ECO:0000313" key="3">
    <source>
        <dbReference type="EMBL" id="CAJ1905852.1"/>
    </source>
</evidence>
<dbReference type="PROSITE" id="PS50005">
    <property type="entry name" value="TPR"/>
    <property type="match status" value="1"/>
</dbReference>
<dbReference type="Gene3D" id="1.25.40.10">
    <property type="entry name" value="Tetratricopeptide repeat domain"/>
    <property type="match status" value="2"/>
</dbReference>
<dbReference type="SUPFAM" id="SSF48452">
    <property type="entry name" value="TPR-like"/>
    <property type="match status" value="1"/>
</dbReference>
<reference evidence="3" key="1">
    <citation type="submission" date="2023-08" db="EMBL/GenBank/DDBJ databases">
        <authorList>
            <person name="Audoor S."/>
            <person name="Bilcke G."/>
        </authorList>
    </citation>
    <scope>NUCLEOTIDE SEQUENCE</scope>
</reference>
<comment type="caution">
    <text evidence="3">The sequence shown here is derived from an EMBL/GenBank/DDBJ whole genome shotgun (WGS) entry which is preliminary data.</text>
</comment>
<accession>A0AAD2CAJ6</accession>
<evidence type="ECO:0008006" key="5">
    <source>
        <dbReference type="Google" id="ProtNLM"/>
    </source>
</evidence>
<dbReference type="AlphaFoldDB" id="A0AAD2CAJ6"/>
<feature type="signal peptide" evidence="2">
    <location>
        <begin position="1"/>
        <end position="22"/>
    </location>
</feature>
<dbReference type="CDD" id="cd02440">
    <property type="entry name" value="AdoMet_MTases"/>
    <property type="match status" value="1"/>
</dbReference>
<feature type="repeat" description="TPR" evidence="1">
    <location>
        <begin position="118"/>
        <end position="151"/>
    </location>
</feature>
<sequence>MRVIFFLLASIIWNQQVPCTLAKDSTPDDYLAMADESLGRGLNEKAIGLYEKGISALGENESLLTVMSLETNMASALSAVGRNEESIKSYRKAILAYKAKIDEIDDPETVSHANDIASTASFYMGMVYQDMSEPQKAVDAYGYTYVLDPKHWASLANLASVLHDQMKLHDDALDAYNKAYEILTQTEYEPTDPPEEANPILSQIQYRIGLCLSHNLDRKCALSDDPDMKPVSCKEMATHAFSLAVQFDDRNESAKHMLATITADATMKRASNEYVKNLFDEYAQNFEHSLVEELGYTGYEKLRRGFDRALGDKIEPFSLVVDAGCGTGLVGEQFRNVSSYLIGVDLSQAILDEAEKMRPGLYDERIAADVMDVFRQRKPISLIVAADSYIYFGDLQPLFEAMVEGLADNGVAAFTLENVDAESEETLTETKPDWRWQLTASGRFAHRKDYVESIATDVGLEVMYNEVMDGFRHEHGKSVRGNMFIVKKVMNEAEL</sequence>
<name>A0AAD2CAJ6_9STRA</name>
<gene>
    <name evidence="3" type="ORF">CYCCA115_LOCUS441</name>
</gene>
<organism evidence="3 4">
    <name type="scientific">Cylindrotheca closterium</name>
    <dbReference type="NCBI Taxonomy" id="2856"/>
    <lineage>
        <taxon>Eukaryota</taxon>
        <taxon>Sar</taxon>
        <taxon>Stramenopiles</taxon>
        <taxon>Ochrophyta</taxon>
        <taxon>Bacillariophyta</taxon>
        <taxon>Bacillariophyceae</taxon>
        <taxon>Bacillariophycidae</taxon>
        <taxon>Bacillariales</taxon>
        <taxon>Bacillariaceae</taxon>
        <taxon>Cylindrotheca</taxon>
    </lineage>
</organism>
<feature type="chain" id="PRO_5041966821" description="Methyltransferase domain-containing protein" evidence="2">
    <location>
        <begin position="23"/>
        <end position="495"/>
    </location>
</feature>
<dbReference type="Proteomes" id="UP001295423">
    <property type="component" value="Unassembled WGS sequence"/>
</dbReference>
<dbReference type="Pfam" id="PF13489">
    <property type="entry name" value="Methyltransf_23"/>
    <property type="match status" value="1"/>
</dbReference>
<dbReference type="EMBL" id="CAKOGP040000001">
    <property type="protein sequence ID" value="CAJ1905852.1"/>
    <property type="molecule type" value="Genomic_DNA"/>
</dbReference>
<keyword evidence="2" id="KW-0732">Signal</keyword>
<evidence type="ECO:0000256" key="1">
    <source>
        <dbReference type="PROSITE-ProRule" id="PRU00339"/>
    </source>
</evidence>
<dbReference type="SUPFAM" id="SSF53335">
    <property type="entry name" value="S-adenosyl-L-methionine-dependent methyltransferases"/>
    <property type="match status" value="1"/>
</dbReference>
<protein>
    <recommendedName>
        <fullName evidence="5">Methyltransferase domain-containing protein</fullName>
    </recommendedName>
</protein>
<dbReference type="SMART" id="SM00028">
    <property type="entry name" value="TPR"/>
    <property type="match status" value="4"/>
</dbReference>